<dbReference type="Gene3D" id="1.10.155.10">
    <property type="entry name" value="Chemotaxis receptor methyltransferase CheR, N-terminal domain"/>
    <property type="match status" value="1"/>
</dbReference>
<dbReference type="Gene3D" id="3.40.50.150">
    <property type="entry name" value="Vaccinia Virus protein VP39"/>
    <property type="match status" value="1"/>
</dbReference>
<evidence type="ECO:0000256" key="4">
    <source>
        <dbReference type="ARBA" id="ARBA00022679"/>
    </source>
</evidence>
<dbReference type="RefSeq" id="WP_064023949.1">
    <property type="nucleotide sequence ID" value="NZ_LUUK01000005.1"/>
</dbReference>
<dbReference type="InterPro" id="IPR022642">
    <property type="entry name" value="CheR_C"/>
</dbReference>
<dbReference type="SMART" id="SM00138">
    <property type="entry name" value="MeTrc"/>
    <property type="match status" value="1"/>
</dbReference>
<dbReference type="GO" id="GO:0032259">
    <property type="term" value="P:methylation"/>
    <property type="evidence" value="ECO:0007669"/>
    <property type="project" value="UniProtKB-KW"/>
</dbReference>
<sequence>MSNLIGSAGGEPNLSSAAYQSICEFLDQNCGIVLGNSKQYLAKSRLLPLLVKFELADFNELAQALQSAAFSSAKLKSAVIDAMTTNETYWFRDDKQFSDFKDRVLPELLNQKNGSLRIWSAACSTGQEPYSLSICALEVLRGTGKNRNIQIIGTDISETVLADAKRAVYSELALSRGVDSATQARYFQKSYEGYTLNDDVRQLVRFQQFNLLKSFAALGRFDVIFCRNVLIYFSDAVKRDIIGRMAENLETGGYLFLSSTESMPTGLGAFEPVRNGQSTYFKKRG</sequence>
<dbReference type="Proteomes" id="UP000077628">
    <property type="component" value="Unassembled WGS sequence"/>
</dbReference>
<proteinExistence type="predicted"/>
<accession>A0A177PFR8</accession>
<dbReference type="InterPro" id="IPR050903">
    <property type="entry name" value="Bact_Chemotaxis_MeTrfase"/>
</dbReference>
<organism evidence="7 8">
    <name type="scientific">Methylomonas koyamae</name>
    <dbReference type="NCBI Taxonomy" id="702114"/>
    <lineage>
        <taxon>Bacteria</taxon>
        <taxon>Pseudomonadati</taxon>
        <taxon>Pseudomonadota</taxon>
        <taxon>Gammaproteobacteria</taxon>
        <taxon>Methylococcales</taxon>
        <taxon>Methylococcaceae</taxon>
        <taxon>Methylomonas</taxon>
    </lineage>
</organism>
<keyword evidence="4" id="KW-0808">Transferase</keyword>
<keyword evidence="8" id="KW-1185">Reference proteome</keyword>
<dbReference type="Pfam" id="PF01739">
    <property type="entry name" value="CheR"/>
    <property type="match status" value="1"/>
</dbReference>
<dbReference type="PROSITE" id="PS50123">
    <property type="entry name" value="CHER"/>
    <property type="match status" value="1"/>
</dbReference>
<dbReference type="PANTHER" id="PTHR24422:SF21">
    <property type="entry name" value="CHEMOTAXIS PROTEIN METHYLTRANSFERASE 1"/>
    <property type="match status" value="1"/>
</dbReference>
<dbReference type="EMBL" id="LUUK01000005">
    <property type="protein sequence ID" value="OAI29106.1"/>
    <property type="molecule type" value="Genomic_DNA"/>
</dbReference>
<dbReference type="PRINTS" id="PR00996">
    <property type="entry name" value="CHERMTFRASE"/>
</dbReference>
<dbReference type="InterPro" id="IPR029063">
    <property type="entry name" value="SAM-dependent_MTases_sf"/>
</dbReference>
<dbReference type="PANTHER" id="PTHR24422">
    <property type="entry name" value="CHEMOTAXIS PROTEIN METHYLTRANSFERASE"/>
    <property type="match status" value="1"/>
</dbReference>
<dbReference type="InterPro" id="IPR036804">
    <property type="entry name" value="CheR_N_sf"/>
</dbReference>
<dbReference type="CDD" id="cd02440">
    <property type="entry name" value="AdoMet_MTases"/>
    <property type="match status" value="1"/>
</dbReference>
<evidence type="ECO:0000259" key="6">
    <source>
        <dbReference type="PROSITE" id="PS50123"/>
    </source>
</evidence>
<protein>
    <recommendedName>
        <fullName evidence="2">protein-glutamate O-methyltransferase</fullName>
        <ecNumber evidence="2">2.1.1.80</ecNumber>
    </recommendedName>
</protein>
<dbReference type="SUPFAM" id="SSF47757">
    <property type="entry name" value="Chemotaxis receptor methyltransferase CheR, N-terminal domain"/>
    <property type="match status" value="1"/>
</dbReference>
<gene>
    <name evidence="7" type="ORF">A1355_16975</name>
</gene>
<dbReference type="SUPFAM" id="SSF53335">
    <property type="entry name" value="S-adenosyl-L-methionine-dependent methyltransferases"/>
    <property type="match status" value="1"/>
</dbReference>
<dbReference type="STRING" id="702114.A1355_16975"/>
<keyword evidence="3" id="KW-0489">Methyltransferase</keyword>
<comment type="catalytic activity">
    <reaction evidence="1">
        <text>L-glutamyl-[protein] + S-adenosyl-L-methionine = [protein]-L-glutamate 5-O-methyl ester + S-adenosyl-L-homocysteine</text>
        <dbReference type="Rhea" id="RHEA:24452"/>
        <dbReference type="Rhea" id="RHEA-COMP:10208"/>
        <dbReference type="Rhea" id="RHEA-COMP:10311"/>
        <dbReference type="ChEBI" id="CHEBI:29973"/>
        <dbReference type="ChEBI" id="CHEBI:57856"/>
        <dbReference type="ChEBI" id="CHEBI:59789"/>
        <dbReference type="ChEBI" id="CHEBI:82795"/>
        <dbReference type="EC" id="2.1.1.80"/>
    </reaction>
</comment>
<comment type="caution">
    <text evidence="7">The sequence shown here is derived from an EMBL/GenBank/DDBJ whole genome shotgun (WGS) entry which is preliminary data.</text>
</comment>
<evidence type="ECO:0000313" key="7">
    <source>
        <dbReference type="EMBL" id="OAI29106.1"/>
    </source>
</evidence>
<evidence type="ECO:0000313" key="8">
    <source>
        <dbReference type="Proteomes" id="UP000077628"/>
    </source>
</evidence>
<dbReference type="GO" id="GO:0008983">
    <property type="term" value="F:protein-glutamate O-methyltransferase activity"/>
    <property type="evidence" value="ECO:0007669"/>
    <property type="project" value="UniProtKB-EC"/>
</dbReference>
<dbReference type="InterPro" id="IPR022641">
    <property type="entry name" value="CheR_N"/>
</dbReference>
<evidence type="ECO:0000256" key="2">
    <source>
        <dbReference type="ARBA" id="ARBA00012534"/>
    </source>
</evidence>
<evidence type="ECO:0000256" key="3">
    <source>
        <dbReference type="ARBA" id="ARBA00022603"/>
    </source>
</evidence>
<name>A0A177PFR8_9GAMM</name>
<dbReference type="Pfam" id="PF03705">
    <property type="entry name" value="CheR_N"/>
    <property type="match status" value="1"/>
</dbReference>
<dbReference type="EC" id="2.1.1.80" evidence="2"/>
<feature type="domain" description="CheR-type methyltransferase" evidence="6">
    <location>
        <begin position="7"/>
        <end position="285"/>
    </location>
</feature>
<dbReference type="InterPro" id="IPR000780">
    <property type="entry name" value="CheR_MeTrfase"/>
</dbReference>
<evidence type="ECO:0000256" key="1">
    <source>
        <dbReference type="ARBA" id="ARBA00001541"/>
    </source>
</evidence>
<dbReference type="OrthoDB" id="9816309at2"/>
<reference evidence="8" key="1">
    <citation type="submission" date="2016-03" db="EMBL/GenBank/DDBJ databases">
        <authorList>
            <person name="Heylen K."/>
            <person name="De Vos P."/>
            <person name="Vekeman B."/>
        </authorList>
    </citation>
    <scope>NUCLEOTIDE SEQUENCE [LARGE SCALE GENOMIC DNA]</scope>
    <source>
        <strain evidence="8">R-45383</strain>
    </source>
</reference>
<evidence type="ECO:0000256" key="5">
    <source>
        <dbReference type="ARBA" id="ARBA00022691"/>
    </source>
</evidence>
<dbReference type="AlphaFoldDB" id="A0A177PFR8"/>
<keyword evidence="5" id="KW-0949">S-adenosyl-L-methionine</keyword>